<feature type="transmembrane region" description="Helical" evidence="1">
    <location>
        <begin position="6"/>
        <end position="21"/>
    </location>
</feature>
<dbReference type="STRING" id="1196324.A374_15137"/>
<comment type="caution">
    <text evidence="2">The sequence shown here is derived from an EMBL/GenBank/DDBJ whole genome shotgun (WGS) entry which is preliminary data.</text>
</comment>
<keyword evidence="1" id="KW-0812">Transmembrane</keyword>
<accession>I8IYE3</accession>
<keyword evidence="1" id="KW-1133">Transmembrane helix</keyword>
<proteinExistence type="predicted"/>
<gene>
    <name evidence="2" type="ORF">A374_15137</name>
</gene>
<name>I8IYE3_9BACL</name>
<dbReference type="OrthoDB" id="2652863at2"/>
<evidence type="ECO:0000256" key="1">
    <source>
        <dbReference type="SAM" id="Phobius"/>
    </source>
</evidence>
<reference evidence="2 3" key="1">
    <citation type="journal article" date="2012" name="J. Bacteriol.">
        <title>Genome of Bacillus macauensis ZFHKF-1, a Long-Chain-Forming Bacterium.</title>
        <authorList>
            <person name="Cai L."/>
            <person name="Zhang T."/>
        </authorList>
    </citation>
    <scope>NUCLEOTIDE SEQUENCE [LARGE SCALE GENOMIC DNA]</scope>
    <source>
        <strain evidence="2 3">ZFHKF-1</strain>
    </source>
</reference>
<keyword evidence="1" id="KW-0472">Membrane</keyword>
<dbReference type="AlphaFoldDB" id="I8IYE3"/>
<dbReference type="eggNOG" id="ENOG503316R">
    <property type="taxonomic scope" value="Bacteria"/>
</dbReference>
<feature type="transmembrane region" description="Helical" evidence="1">
    <location>
        <begin position="70"/>
        <end position="88"/>
    </location>
</feature>
<evidence type="ECO:0000313" key="3">
    <source>
        <dbReference type="Proteomes" id="UP000004080"/>
    </source>
</evidence>
<evidence type="ECO:0000313" key="2">
    <source>
        <dbReference type="EMBL" id="EIT84471.1"/>
    </source>
</evidence>
<organism evidence="2 3">
    <name type="scientific">Fictibacillus macauensis ZFHKF-1</name>
    <dbReference type="NCBI Taxonomy" id="1196324"/>
    <lineage>
        <taxon>Bacteria</taxon>
        <taxon>Bacillati</taxon>
        <taxon>Bacillota</taxon>
        <taxon>Bacilli</taxon>
        <taxon>Bacillales</taxon>
        <taxon>Fictibacillaceae</taxon>
        <taxon>Fictibacillus</taxon>
    </lineage>
</organism>
<evidence type="ECO:0008006" key="4">
    <source>
        <dbReference type="Google" id="ProtNLM"/>
    </source>
</evidence>
<dbReference type="Proteomes" id="UP000004080">
    <property type="component" value="Unassembled WGS sequence"/>
</dbReference>
<sequence>MDYGAFFLGMIFLVLSYVVGVKKQTQFLRGYNQHRVRDQKKLAELIGSYSFVVGILLVVSGFVTFAPMQMILPLIVLGYLLLVVYVNVRMVE</sequence>
<dbReference type="EMBL" id="AKKV01000032">
    <property type="protein sequence ID" value="EIT84471.1"/>
    <property type="molecule type" value="Genomic_DNA"/>
</dbReference>
<keyword evidence="3" id="KW-1185">Reference proteome</keyword>
<dbReference type="InterPro" id="IPR017259">
    <property type="entry name" value="UCP037672"/>
</dbReference>
<dbReference type="Pfam" id="PF12650">
    <property type="entry name" value="DUF3784"/>
    <property type="match status" value="1"/>
</dbReference>
<dbReference type="PATRIC" id="fig|1196324.3.peg.3099"/>
<dbReference type="RefSeq" id="WP_007203101.1">
    <property type="nucleotide sequence ID" value="NZ_AKKV01000032.1"/>
</dbReference>
<protein>
    <recommendedName>
        <fullName evidence="4">DUF3784 domain-containing protein</fullName>
    </recommendedName>
</protein>
<feature type="transmembrane region" description="Helical" evidence="1">
    <location>
        <begin position="42"/>
        <end position="64"/>
    </location>
</feature>